<keyword evidence="3" id="KW-1185">Reference proteome</keyword>
<evidence type="ECO:0000313" key="2">
    <source>
        <dbReference type="EMBL" id="KGX89789.1"/>
    </source>
</evidence>
<dbReference type="RefSeq" id="WP_027445942.1">
    <property type="nucleotide sequence ID" value="NZ_AULJ01000019.1"/>
</dbReference>
<name>A0A0A5GCN3_9BACI</name>
<dbReference type="eggNOG" id="ENOG5032VKV">
    <property type="taxonomic scope" value="Bacteria"/>
</dbReference>
<feature type="region of interest" description="Disordered" evidence="1">
    <location>
        <begin position="21"/>
        <end position="51"/>
    </location>
</feature>
<evidence type="ECO:0000256" key="1">
    <source>
        <dbReference type="SAM" id="MobiDB-lite"/>
    </source>
</evidence>
<gene>
    <name evidence="2" type="ORF">N783_04115</name>
</gene>
<dbReference type="STRING" id="1385511.GCA_000425225_01918"/>
<sequence>MSDEKEERYSDFANVEAMRNYLTPEQLPEGPYGAPRNKYEPVENKSTPWKPGQRYYSAFNYENKSLHKDLQRLDPASHPTHDHPDKEVKPSIENQNTDES</sequence>
<dbReference type="AlphaFoldDB" id="A0A0A5GCN3"/>
<reference evidence="2 3" key="1">
    <citation type="submission" date="2013-08" db="EMBL/GenBank/DDBJ databases">
        <authorList>
            <person name="Huang J."/>
            <person name="Wang G."/>
        </authorList>
    </citation>
    <scope>NUCLEOTIDE SEQUENCE [LARGE SCALE GENOMIC DNA]</scope>
    <source>
        <strain evidence="2 3">BH030004</strain>
    </source>
</reference>
<dbReference type="EMBL" id="AVPF01000012">
    <property type="protein sequence ID" value="KGX89789.1"/>
    <property type="molecule type" value="Genomic_DNA"/>
</dbReference>
<proteinExistence type="predicted"/>
<organism evidence="2 3">
    <name type="scientific">Pontibacillus marinus BH030004 = DSM 16465</name>
    <dbReference type="NCBI Taxonomy" id="1385511"/>
    <lineage>
        <taxon>Bacteria</taxon>
        <taxon>Bacillati</taxon>
        <taxon>Bacillota</taxon>
        <taxon>Bacilli</taxon>
        <taxon>Bacillales</taxon>
        <taxon>Bacillaceae</taxon>
        <taxon>Pontibacillus</taxon>
    </lineage>
</organism>
<evidence type="ECO:0000313" key="3">
    <source>
        <dbReference type="Proteomes" id="UP000030403"/>
    </source>
</evidence>
<feature type="compositionally biased region" description="Basic and acidic residues" evidence="1">
    <location>
        <begin position="79"/>
        <end position="90"/>
    </location>
</feature>
<evidence type="ECO:0008006" key="4">
    <source>
        <dbReference type="Google" id="ProtNLM"/>
    </source>
</evidence>
<comment type="caution">
    <text evidence="2">The sequence shown here is derived from an EMBL/GenBank/DDBJ whole genome shotgun (WGS) entry which is preliminary data.</text>
</comment>
<dbReference type="Proteomes" id="UP000030403">
    <property type="component" value="Unassembled WGS sequence"/>
</dbReference>
<protein>
    <recommendedName>
        <fullName evidence="4">Cytosolic protein</fullName>
    </recommendedName>
</protein>
<feature type="region of interest" description="Disordered" evidence="1">
    <location>
        <begin position="66"/>
        <end position="100"/>
    </location>
</feature>
<dbReference type="OrthoDB" id="2376226at2"/>
<accession>A0A0A5GCN3</accession>